<comment type="function">
    <text evidence="5">Methylates the class 1 translation termination release factors RF1/PrfA and RF2/PrfB on the glutamine residue of the universally conserved GGQ motif.</text>
</comment>
<dbReference type="RefSeq" id="WP_051396358.1">
    <property type="nucleotide sequence ID" value="NZ_CP150637.1"/>
</dbReference>
<comment type="similarity">
    <text evidence="5">Belongs to the protein N5-glutamine methyltransferase family. PrmC subfamily.</text>
</comment>
<dbReference type="PROSITE" id="PS00092">
    <property type="entry name" value="N6_MTASE"/>
    <property type="match status" value="1"/>
</dbReference>
<dbReference type="GO" id="GO:0032259">
    <property type="term" value="P:methylation"/>
    <property type="evidence" value="ECO:0007669"/>
    <property type="project" value="UniProtKB-KW"/>
</dbReference>
<dbReference type="EC" id="2.1.1.297" evidence="5"/>
<comment type="catalytic activity">
    <reaction evidence="4 5">
        <text>L-glutaminyl-[peptide chain release factor] + S-adenosyl-L-methionine = N(5)-methyl-L-glutaminyl-[peptide chain release factor] + S-adenosyl-L-homocysteine + H(+)</text>
        <dbReference type="Rhea" id="RHEA:42896"/>
        <dbReference type="Rhea" id="RHEA-COMP:10271"/>
        <dbReference type="Rhea" id="RHEA-COMP:10272"/>
        <dbReference type="ChEBI" id="CHEBI:15378"/>
        <dbReference type="ChEBI" id="CHEBI:30011"/>
        <dbReference type="ChEBI" id="CHEBI:57856"/>
        <dbReference type="ChEBI" id="CHEBI:59789"/>
        <dbReference type="ChEBI" id="CHEBI:61891"/>
        <dbReference type="EC" id="2.1.1.297"/>
    </reaction>
</comment>
<dbReference type="InterPro" id="IPR002052">
    <property type="entry name" value="DNA_methylase_N6_adenine_CS"/>
</dbReference>
<dbReference type="Pfam" id="PF17827">
    <property type="entry name" value="PrmC_N"/>
    <property type="match status" value="1"/>
</dbReference>
<dbReference type="Gene3D" id="3.40.50.150">
    <property type="entry name" value="Vaccinia Virus protein VP39"/>
    <property type="match status" value="1"/>
</dbReference>
<evidence type="ECO:0000259" key="7">
    <source>
        <dbReference type="Pfam" id="PF17827"/>
    </source>
</evidence>
<feature type="domain" description="Methyltransferase small" evidence="6">
    <location>
        <begin position="107"/>
        <end position="195"/>
    </location>
</feature>
<dbReference type="InterPro" id="IPR004556">
    <property type="entry name" value="HemK-like"/>
</dbReference>
<feature type="binding site" evidence="5">
    <location>
        <begin position="122"/>
        <end position="126"/>
    </location>
    <ligand>
        <name>S-adenosyl-L-methionine</name>
        <dbReference type="ChEBI" id="CHEBI:59789"/>
    </ligand>
</feature>
<dbReference type="NCBIfam" id="TIGR03534">
    <property type="entry name" value="RF_mod_PrmC"/>
    <property type="match status" value="1"/>
</dbReference>
<dbReference type="CDD" id="cd02440">
    <property type="entry name" value="AdoMet_MTases"/>
    <property type="match status" value="1"/>
</dbReference>
<dbReference type="InterPro" id="IPR050320">
    <property type="entry name" value="N5-glutamine_MTase"/>
</dbReference>
<accession>A0ABZ3C2F0</accession>
<dbReference type="PANTHER" id="PTHR18895:SF74">
    <property type="entry name" value="MTRF1L RELEASE FACTOR GLUTAMINE METHYLTRANSFERASE"/>
    <property type="match status" value="1"/>
</dbReference>
<feature type="domain" description="Release factor glutamine methyltransferase N-terminal" evidence="7">
    <location>
        <begin position="7"/>
        <end position="75"/>
    </location>
</feature>
<dbReference type="EMBL" id="CP150637">
    <property type="protein sequence ID" value="WZW88205.1"/>
    <property type="molecule type" value="Genomic_DNA"/>
</dbReference>
<keyword evidence="3 5" id="KW-0949">S-adenosyl-L-methionine</keyword>
<keyword evidence="2 5" id="KW-0808">Transferase</keyword>
<feature type="binding site" evidence="5">
    <location>
        <begin position="187"/>
        <end position="190"/>
    </location>
    <ligand>
        <name>substrate</name>
    </ligand>
</feature>
<dbReference type="GO" id="GO:0102559">
    <property type="term" value="F:peptide chain release factor N(5)-glutamine methyltransferase activity"/>
    <property type="evidence" value="ECO:0007669"/>
    <property type="project" value="UniProtKB-EC"/>
</dbReference>
<feature type="binding site" evidence="5">
    <location>
        <position position="187"/>
    </location>
    <ligand>
        <name>S-adenosyl-L-methionine</name>
        <dbReference type="ChEBI" id="CHEBI:59789"/>
    </ligand>
</feature>
<evidence type="ECO:0000256" key="1">
    <source>
        <dbReference type="ARBA" id="ARBA00022603"/>
    </source>
</evidence>
<evidence type="ECO:0000256" key="2">
    <source>
        <dbReference type="ARBA" id="ARBA00022679"/>
    </source>
</evidence>
<name>A0ABZ3C2F0_9GAMM</name>
<reference evidence="8 9" key="1">
    <citation type="submission" date="2024-03" db="EMBL/GenBank/DDBJ databases">
        <title>Complete Genome Sequence and Annotation of Ignatzschineria larvae DSM 13226.</title>
        <authorList>
            <person name="Cantrell E."/>
            <person name="Burcham Z.M."/>
        </authorList>
    </citation>
    <scope>NUCLEOTIDE SEQUENCE [LARGE SCALE GENOMIC DNA]</scope>
    <source>
        <strain evidence="8 9">DSM 13226</strain>
    </source>
</reference>
<organism evidence="8 9">
    <name type="scientific">Ignatzschineria larvae DSM 13226</name>
    <dbReference type="NCBI Taxonomy" id="1111732"/>
    <lineage>
        <taxon>Bacteria</taxon>
        <taxon>Pseudomonadati</taxon>
        <taxon>Pseudomonadota</taxon>
        <taxon>Gammaproteobacteria</taxon>
        <taxon>Cardiobacteriales</taxon>
        <taxon>Ignatzschineriaceae</taxon>
        <taxon>Ignatzschineria</taxon>
    </lineage>
</organism>
<sequence>MMITIAEALTLGTEKLQHLPNPPFETALLLAFSLKVNRSYLIAFPEKEITLETYQQYLNMLEQRANGEPFAYITGEREFYGLSFQVNQETLIPRDDTEIIVDQALSLMPQATQTDYRLLDLGTGSGAIALALKKCRPDIAVTAVDYYETTLKIAKINGERNQLEINWFQSDWFSALPQHHFDMIVSNPPYIDPLDQHLDGDGVKFEPKRALIAHERGLADLYHLIDTAPNYFRKGGYLLLEHGYDQRKALQLRMQERGYTEIRTVKDYGDQDRVTIGFFPMITVEQ</sequence>
<dbReference type="NCBIfam" id="TIGR00536">
    <property type="entry name" value="hemK_fam"/>
    <property type="match status" value="1"/>
</dbReference>
<feature type="binding site" evidence="5">
    <location>
        <position position="145"/>
    </location>
    <ligand>
        <name>S-adenosyl-L-methionine</name>
        <dbReference type="ChEBI" id="CHEBI:59789"/>
    </ligand>
</feature>
<keyword evidence="9" id="KW-1185">Reference proteome</keyword>
<evidence type="ECO:0000259" key="6">
    <source>
        <dbReference type="Pfam" id="PF05175"/>
    </source>
</evidence>
<evidence type="ECO:0000313" key="8">
    <source>
        <dbReference type="EMBL" id="WZW88205.1"/>
    </source>
</evidence>
<dbReference type="PANTHER" id="PTHR18895">
    <property type="entry name" value="HEMK METHYLTRANSFERASE"/>
    <property type="match status" value="1"/>
</dbReference>
<evidence type="ECO:0000256" key="4">
    <source>
        <dbReference type="ARBA" id="ARBA00048391"/>
    </source>
</evidence>
<dbReference type="SUPFAM" id="SSF53335">
    <property type="entry name" value="S-adenosyl-L-methionine-dependent methyltransferases"/>
    <property type="match status" value="1"/>
</dbReference>
<evidence type="ECO:0000256" key="5">
    <source>
        <dbReference type="HAMAP-Rule" id="MF_02126"/>
    </source>
</evidence>
<protein>
    <recommendedName>
        <fullName evidence="5">Release factor glutamine methyltransferase</fullName>
        <shortName evidence="5">RF MTase</shortName>
        <ecNumber evidence="5">2.1.1.297</ecNumber>
    </recommendedName>
    <alternativeName>
        <fullName evidence="5">N5-glutamine methyltransferase PrmC</fullName>
    </alternativeName>
    <alternativeName>
        <fullName evidence="5">Protein-(glutamine-N5) MTase PrmC</fullName>
    </alternativeName>
    <alternativeName>
        <fullName evidence="5">Protein-glutamine N-methyltransferase PrmC</fullName>
    </alternativeName>
</protein>
<gene>
    <name evidence="5 8" type="primary">prmC</name>
    <name evidence="8" type="ORF">WMO13_02145</name>
</gene>
<evidence type="ECO:0000313" key="9">
    <source>
        <dbReference type="Proteomes" id="UP001449178"/>
    </source>
</evidence>
<evidence type="ECO:0000256" key="3">
    <source>
        <dbReference type="ARBA" id="ARBA00022691"/>
    </source>
</evidence>
<feature type="binding site" evidence="5">
    <location>
        <position position="172"/>
    </location>
    <ligand>
        <name>S-adenosyl-L-methionine</name>
        <dbReference type="ChEBI" id="CHEBI:59789"/>
    </ligand>
</feature>
<dbReference type="InterPro" id="IPR029063">
    <property type="entry name" value="SAM-dependent_MTases_sf"/>
</dbReference>
<proteinExistence type="inferred from homology"/>
<dbReference type="InterPro" id="IPR019874">
    <property type="entry name" value="RF_methyltr_PrmC"/>
</dbReference>
<dbReference type="InterPro" id="IPR040758">
    <property type="entry name" value="PrmC_N"/>
</dbReference>
<keyword evidence="1 5" id="KW-0489">Methyltransferase</keyword>
<dbReference type="Pfam" id="PF05175">
    <property type="entry name" value="MTS"/>
    <property type="match status" value="1"/>
</dbReference>
<dbReference type="HAMAP" id="MF_02126">
    <property type="entry name" value="RF_methyltr_PrmC"/>
    <property type="match status" value="1"/>
</dbReference>
<dbReference type="InterPro" id="IPR007848">
    <property type="entry name" value="Small_mtfrase_dom"/>
</dbReference>
<dbReference type="Gene3D" id="1.10.8.10">
    <property type="entry name" value="DNA helicase RuvA subunit, C-terminal domain"/>
    <property type="match status" value="1"/>
</dbReference>
<dbReference type="Proteomes" id="UP001449178">
    <property type="component" value="Chromosome"/>
</dbReference>